<feature type="compositionally biased region" description="Basic residues" evidence="1">
    <location>
        <begin position="197"/>
        <end position="207"/>
    </location>
</feature>
<dbReference type="OrthoDB" id="387658at2759"/>
<dbReference type="VEuPathDB" id="PlasmoDB:POWCR01_000122800"/>
<sequence length="307" mass="34275">MNNETNSTDMFPENSTNVVTTTSSSSPLLSALSILSPVVGNNESSTLSSNNILGNIVNNFAGLLTDTLTNVTSPNSGNTPSQTNYNNYNPSAWDSNIYNSTSIYDSTNNSGHFPLGGKNFIFDTFLNVLILLLPFLSLLIKTPIGNCYNKVYDNICCDSPTDEIQYEDDQVCKNEDIEKGKKKNTFIYTSSGGKTNCKQKKTTKRKNSFSTQYNTPQRKIPQNENKITQMFKFVLKPSLSTELKKTLLESENENGDNNNSNTRTRTSGKKTTVIFKKQVEEIHIKRYSEMGKIVMQEVENALDTLHT</sequence>
<organism evidence="2 3">
    <name type="scientific">Plasmodium ovale</name>
    <name type="common">malaria parasite P. ovale</name>
    <dbReference type="NCBI Taxonomy" id="36330"/>
    <lineage>
        <taxon>Eukaryota</taxon>
        <taxon>Sar</taxon>
        <taxon>Alveolata</taxon>
        <taxon>Apicomplexa</taxon>
        <taxon>Aconoidasida</taxon>
        <taxon>Haemosporida</taxon>
        <taxon>Plasmodiidae</taxon>
        <taxon>Plasmodium</taxon>
        <taxon>Plasmodium (Plasmodium)</taxon>
    </lineage>
</organism>
<proteinExistence type="predicted"/>
<evidence type="ECO:0000256" key="1">
    <source>
        <dbReference type="SAM" id="MobiDB-lite"/>
    </source>
</evidence>
<evidence type="ECO:0000313" key="3">
    <source>
        <dbReference type="Proteomes" id="UP000243200"/>
    </source>
</evidence>
<dbReference type="VEuPathDB" id="PlasmoDB:PocGH01_00062700"/>
<feature type="compositionally biased region" description="Low complexity" evidence="1">
    <location>
        <begin position="255"/>
        <end position="265"/>
    </location>
</feature>
<protein>
    <submittedName>
        <fullName evidence="2">Uncharacterized protein</fullName>
    </submittedName>
</protein>
<name>A0A1C3KIA8_PLAOA</name>
<gene>
    <name evidence="2" type="primary">PowCR01_000122800</name>
    <name evidence="2" type="ORF">POWCR01_000122800</name>
</gene>
<dbReference type="AlphaFoldDB" id="A0A1C3KIA8"/>
<dbReference type="EMBL" id="FLRJ01000399">
    <property type="protein sequence ID" value="SBT73511.1"/>
    <property type="molecule type" value="Genomic_DNA"/>
</dbReference>
<dbReference type="Proteomes" id="UP000243200">
    <property type="component" value="Unassembled WGS sequence"/>
</dbReference>
<feature type="region of interest" description="Disordered" evidence="1">
    <location>
        <begin position="249"/>
        <end position="270"/>
    </location>
</feature>
<reference evidence="2 3" key="1">
    <citation type="submission" date="2016-06" db="EMBL/GenBank/DDBJ databases">
        <authorList>
            <consortium name="Pathogen Informatics"/>
        </authorList>
    </citation>
    <scope>NUCLEOTIDE SEQUENCE [LARGE SCALE GENOMIC DNA]</scope>
</reference>
<accession>A0A1C3KIA8</accession>
<feature type="region of interest" description="Disordered" evidence="1">
    <location>
        <begin position="196"/>
        <end position="216"/>
    </location>
</feature>
<evidence type="ECO:0000313" key="2">
    <source>
        <dbReference type="EMBL" id="SBT73511.1"/>
    </source>
</evidence>